<dbReference type="GO" id="GO:0032259">
    <property type="term" value="P:methylation"/>
    <property type="evidence" value="ECO:0007669"/>
    <property type="project" value="UniProtKB-KW"/>
</dbReference>
<dbReference type="Pfam" id="PF08421">
    <property type="entry name" value="Methyltransf_13"/>
    <property type="match status" value="1"/>
</dbReference>
<keyword evidence="3" id="KW-0808">Transferase</keyword>
<comment type="caution">
    <text evidence="3">The sequence shown here is derived from an EMBL/GenBank/DDBJ whole genome shotgun (WGS) entry which is preliminary data.</text>
</comment>
<feature type="domain" description="Methyltransferase putative zinc binding" evidence="1">
    <location>
        <begin position="25"/>
        <end position="85"/>
    </location>
</feature>
<dbReference type="PANTHER" id="PTHR43861">
    <property type="entry name" value="TRANS-ACONITATE 2-METHYLTRANSFERASE-RELATED"/>
    <property type="match status" value="1"/>
</dbReference>
<dbReference type="SUPFAM" id="SSF53335">
    <property type="entry name" value="S-adenosyl-L-methionine-dependent methyltransferases"/>
    <property type="match status" value="1"/>
</dbReference>
<keyword evidence="4" id="KW-1185">Reference proteome</keyword>
<gene>
    <name evidence="3" type="ORF">GRI99_08210</name>
</gene>
<dbReference type="Gene3D" id="6.10.250.3100">
    <property type="match status" value="1"/>
</dbReference>
<evidence type="ECO:0000313" key="3">
    <source>
        <dbReference type="EMBL" id="MXO71625.1"/>
    </source>
</evidence>
<dbReference type="Pfam" id="PF13489">
    <property type="entry name" value="Methyltransf_23"/>
    <property type="match status" value="1"/>
</dbReference>
<organism evidence="3 4">
    <name type="scientific">Alteraurantiacibacter buctensis</name>
    <dbReference type="NCBI Taxonomy" id="1503981"/>
    <lineage>
        <taxon>Bacteria</taxon>
        <taxon>Pseudomonadati</taxon>
        <taxon>Pseudomonadota</taxon>
        <taxon>Alphaproteobacteria</taxon>
        <taxon>Sphingomonadales</taxon>
        <taxon>Erythrobacteraceae</taxon>
        <taxon>Alteraurantiacibacter</taxon>
    </lineage>
</organism>
<protein>
    <submittedName>
        <fullName evidence="3">Methyltransferase domain-containing protein</fullName>
    </submittedName>
</protein>
<evidence type="ECO:0000259" key="2">
    <source>
        <dbReference type="Pfam" id="PF08484"/>
    </source>
</evidence>
<dbReference type="InterPro" id="IPR013630">
    <property type="entry name" value="Methyltransf_Zn-bd_dom_put"/>
</dbReference>
<sequence>MAARSLSLHPTFSSRNPFRMTRTHCMNCGEARLHEFIDLKDQPNGNSFLHADELAKEQKFPLAMMVCDNCWQVQINEFPSQKVLFDDHAYITGRNAPVVAHFKELAPRIVNKLGLKENDLVIDVGANDGTFLRAFQSQGMRVLGVDPSDRTGQLARAQGVTVFRQFWCHETGKSLKQLGVKPDAITATAVFYHVPDLHDFVAGLEEVMGPNTVFVVQGVNCLDLIQKNEFDHFYHEHSCIHAVGPLQRLFNAHGLAIRDVEFSPIHGGSFILYVYRQENPIAESPAVAAAIRAEEEAGLFRLQTYQDFAARVEHNMTELRALLEKLKAEGKTVWGLGAPVKGSTVLNYADIGPDLVSHVTEVNEFKIGRVTPGTHIPVIDENAVTEHPDYYLVLCWNFLDFLLGKYDGYLKAGGRFITPVPSVQILGPGGKPEA</sequence>
<dbReference type="Gene3D" id="3.40.50.150">
    <property type="entry name" value="Vaccinia Virus protein VP39"/>
    <property type="match status" value="1"/>
</dbReference>
<dbReference type="Proteomes" id="UP000466966">
    <property type="component" value="Unassembled WGS sequence"/>
</dbReference>
<dbReference type="GO" id="GO:0008168">
    <property type="term" value="F:methyltransferase activity"/>
    <property type="evidence" value="ECO:0007669"/>
    <property type="project" value="UniProtKB-KW"/>
</dbReference>
<accession>A0A844YTI3</accession>
<dbReference type="CDD" id="cd02440">
    <property type="entry name" value="AdoMet_MTases"/>
    <property type="match status" value="1"/>
</dbReference>
<reference evidence="3 4" key="1">
    <citation type="submission" date="2019-12" db="EMBL/GenBank/DDBJ databases">
        <title>Genomic-based taxomic classification of the family Erythrobacteraceae.</title>
        <authorList>
            <person name="Xu L."/>
        </authorList>
    </citation>
    <scope>NUCLEOTIDE SEQUENCE [LARGE SCALE GENOMIC DNA]</scope>
    <source>
        <strain evidence="3 4">M0322</strain>
    </source>
</reference>
<name>A0A844YTI3_9SPHN</name>
<dbReference type="EMBL" id="WTYV01000002">
    <property type="protein sequence ID" value="MXO71625.1"/>
    <property type="molecule type" value="Genomic_DNA"/>
</dbReference>
<evidence type="ECO:0000313" key="4">
    <source>
        <dbReference type="Proteomes" id="UP000466966"/>
    </source>
</evidence>
<dbReference type="InterPro" id="IPR013691">
    <property type="entry name" value="MeTrfase_14"/>
</dbReference>
<dbReference type="Gene3D" id="3.40.50.720">
    <property type="entry name" value="NAD(P)-binding Rossmann-like Domain"/>
    <property type="match status" value="1"/>
</dbReference>
<dbReference type="InterPro" id="IPR038576">
    <property type="entry name" value="Methyltransf_Zn-bd_dom_put_sf"/>
</dbReference>
<dbReference type="PANTHER" id="PTHR43861:SF5">
    <property type="entry name" value="BLL5978 PROTEIN"/>
    <property type="match status" value="1"/>
</dbReference>
<keyword evidence="3" id="KW-0489">Methyltransferase</keyword>
<dbReference type="InterPro" id="IPR029063">
    <property type="entry name" value="SAM-dependent_MTases_sf"/>
</dbReference>
<proteinExistence type="predicted"/>
<dbReference type="AlphaFoldDB" id="A0A844YTI3"/>
<feature type="domain" description="C-methyltransferase" evidence="2">
    <location>
        <begin position="264"/>
        <end position="421"/>
    </location>
</feature>
<dbReference type="Pfam" id="PF08484">
    <property type="entry name" value="Methyltransf_14"/>
    <property type="match status" value="1"/>
</dbReference>
<dbReference type="Gene3D" id="6.20.50.110">
    <property type="entry name" value="Methyltransferase, zinc-binding domain"/>
    <property type="match status" value="1"/>
</dbReference>
<evidence type="ECO:0000259" key="1">
    <source>
        <dbReference type="Pfam" id="PF08421"/>
    </source>
</evidence>